<dbReference type="CDD" id="cd05233">
    <property type="entry name" value="SDR_c"/>
    <property type="match status" value="1"/>
</dbReference>
<feature type="region of interest" description="Disordered" evidence="3">
    <location>
        <begin position="1"/>
        <end position="36"/>
    </location>
</feature>
<evidence type="ECO:0000256" key="3">
    <source>
        <dbReference type="SAM" id="MobiDB-lite"/>
    </source>
</evidence>
<dbReference type="GO" id="GO:0016491">
    <property type="term" value="F:oxidoreductase activity"/>
    <property type="evidence" value="ECO:0007669"/>
    <property type="project" value="UniProtKB-KW"/>
</dbReference>
<keyword evidence="4" id="KW-0472">Membrane</keyword>
<evidence type="ECO:0000259" key="5">
    <source>
        <dbReference type="SMART" id="SM00822"/>
    </source>
</evidence>
<feature type="transmembrane region" description="Helical" evidence="4">
    <location>
        <begin position="40"/>
        <end position="62"/>
    </location>
</feature>
<organism evidence="6 7">
    <name type="scientific">Amycolatopsis taiwanensis</name>
    <dbReference type="NCBI Taxonomy" id="342230"/>
    <lineage>
        <taxon>Bacteria</taxon>
        <taxon>Bacillati</taxon>
        <taxon>Actinomycetota</taxon>
        <taxon>Actinomycetes</taxon>
        <taxon>Pseudonocardiales</taxon>
        <taxon>Pseudonocardiaceae</taxon>
        <taxon>Amycolatopsis</taxon>
    </lineage>
</organism>
<dbReference type="InterPro" id="IPR057326">
    <property type="entry name" value="KR_dom"/>
</dbReference>
<comment type="caution">
    <text evidence="6">The sequence shown here is derived from an EMBL/GenBank/DDBJ whole genome shotgun (WGS) entry which is preliminary data.</text>
</comment>
<dbReference type="InterPro" id="IPR020904">
    <property type="entry name" value="Sc_DH/Rdtase_CS"/>
</dbReference>
<comment type="similarity">
    <text evidence="1">Belongs to the short-chain dehydrogenases/reductases (SDR) family.</text>
</comment>
<dbReference type="InterPro" id="IPR036291">
    <property type="entry name" value="NAD(P)-bd_dom_sf"/>
</dbReference>
<feature type="domain" description="Ketoreductase" evidence="5">
    <location>
        <begin position="83"/>
        <end position="287"/>
    </location>
</feature>
<dbReference type="PROSITE" id="PS00061">
    <property type="entry name" value="ADH_SHORT"/>
    <property type="match status" value="1"/>
</dbReference>
<evidence type="ECO:0000313" key="6">
    <source>
        <dbReference type="EMBL" id="GLY65802.1"/>
    </source>
</evidence>
<dbReference type="Proteomes" id="UP001165136">
    <property type="component" value="Unassembled WGS sequence"/>
</dbReference>
<dbReference type="Gene3D" id="3.40.50.720">
    <property type="entry name" value="NAD(P)-binding Rossmann-like Domain"/>
    <property type="match status" value="1"/>
</dbReference>
<dbReference type="InterPro" id="IPR002347">
    <property type="entry name" value="SDR_fam"/>
</dbReference>
<dbReference type="Pfam" id="PF13561">
    <property type="entry name" value="adh_short_C2"/>
    <property type="match status" value="1"/>
</dbReference>
<keyword evidence="4" id="KW-1133">Transmembrane helix</keyword>
<sequence>MTGDEGDQNRNRAGAGDGTTDPAGAEVRSSEPRRYSRRRLLATSAASAGVAVLTGGVAGVALTQGTAPTPTIAPSGRMRFRDKVVLVTGATSGIGRAAAIQFAAEGGKVGFCGRRQELGRQVEQHIRQSGGEATYIPADVRSESDVQRFVDTVADRYGGLDVCFNNAGITIQKPVADYTAQEWEDVNNTNLRGNFFALKYEIPHLIARGGGVIVVTASTNAVITGPGKGAYAASKHGIIGLVQSAAHDYGKDHNIRVNALLPGTTDTELVRRVAGVENLPASVWQPMKAVFAKQHIPDVPRMAQPEEIAAAALILASDDLPFMTAAQLTVDGGMTAFAS</sequence>
<reference evidence="6" key="1">
    <citation type="submission" date="2023-03" db="EMBL/GenBank/DDBJ databases">
        <title>Amycolatopsis taiwanensis NBRC 103393.</title>
        <authorList>
            <person name="Ichikawa N."/>
            <person name="Sato H."/>
            <person name="Tonouchi N."/>
        </authorList>
    </citation>
    <scope>NUCLEOTIDE SEQUENCE</scope>
    <source>
        <strain evidence="6">NBRC 103393</strain>
    </source>
</reference>
<keyword evidence="2" id="KW-0560">Oxidoreductase</keyword>
<evidence type="ECO:0000256" key="2">
    <source>
        <dbReference type="ARBA" id="ARBA00023002"/>
    </source>
</evidence>
<name>A0A9W6R1D0_9PSEU</name>
<evidence type="ECO:0000313" key="7">
    <source>
        <dbReference type="Proteomes" id="UP001165136"/>
    </source>
</evidence>
<dbReference type="PRINTS" id="PR00080">
    <property type="entry name" value="SDRFAMILY"/>
</dbReference>
<evidence type="ECO:0000256" key="1">
    <source>
        <dbReference type="ARBA" id="ARBA00006484"/>
    </source>
</evidence>
<dbReference type="PANTHER" id="PTHR24321:SF11">
    <property type="entry name" value="BLR0893 PROTEIN"/>
    <property type="match status" value="1"/>
</dbReference>
<gene>
    <name evidence="6" type="primary">fabG</name>
    <name evidence="6" type="ORF">Atai01_24210</name>
</gene>
<dbReference type="AlphaFoldDB" id="A0A9W6R1D0"/>
<dbReference type="PANTHER" id="PTHR24321">
    <property type="entry name" value="DEHYDROGENASES, SHORT CHAIN"/>
    <property type="match status" value="1"/>
</dbReference>
<dbReference type="SMART" id="SM00822">
    <property type="entry name" value="PKS_KR"/>
    <property type="match status" value="1"/>
</dbReference>
<keyword evidence="4" id="KW-0812">Transmembrane</keyword>
<proteinExistence type="inferred from homology"/>
<dbReference type="PROSITE" id="PS51318">
    <property type="entry name" value="TAT"/>
    <property type="match status" value="1"/>
</dbReference>
<dbReference type="PRINTS" id="PR00081">
    <property type="entry name" value="GDHRDH"/>
</dbReference>
<dbReference type="InterPro" id="IPR006311">
    <property type="entry name" value="TAT_signal"/>
</dbReference>
<accession>A0A9W6R1D0</accession>
<keyword evidence="7" id="KW-1185">Reference proteome</keyword>
<dbReference type="EMBL" id="BSTI01000004">
    <property type="protein sequence ID" value="GLY65802.1"/>
    <property type="molecule type" value="Genomic_DNA"/>
</dbReference>
<dbReference type="RefSeq" id="WP_285486829.1">
    <property type="nucleotide sequence ID" value="NZ_BSTI01000004.1"/>
</dbReference>
<evidence type="ECO:0000256" key="4">
    <source>
        <dbReference type="SAM" id="Phobius"/>
    </source>
</evidence>
<dbReference type="FunFam" id="3.40.50.720:FF:000084">
    <property type="entry name" value="Short-chain dehydrogenase reductase"/>
    <property type="match status" value="1"/>
</dbReference>
<dbReference type="SUPFAM" id="SSF51735">
    <property type="entry name" value="NAD(P)-binding Rossmann-fold domains"/>
    <property type="match status" value="1"/>
</dbReference>
<protein>
    <submittedName>
        <fullName evidence="6">Short-chain dehydrogenase</fullName>
    </submittedName>
</protein>